<dbReference type="GO" id="GO:0051205">
    <property type="term" value="P:protein insertion into membrane"/>
    <property type="evidence" value="ECO:0007669"/>
    <property type="project" value="TreeGrafter"/>
</dbReference>
<dbReference type="InterPro" id="IPR047196">
    <property type="entry name" value="YidC_ALB_C"/>
</dbReference>
<dbReference type="Pfam" id="PF02096">
    <property type="entry name" value="60KD_IMP"/>
    <property type="match status" value="1"/>
</dbReference>
<evidence type="ECO:0000256" key="4">
    <source>
        <dbReference type="ARBA" id="ARBA00022692"/>
    </source>
</evidence>
<evidence type="ECO:0000256" key="5">
    <source>
        <dbReference type="ARBA" id="ARBA00022927"/>
    </source>
</evidence>
<feature type="transmembrane region" description="Helical" evidence="10">
    <location>
        <begin position="184"/>
        <end position="205"/>
    </location>
</feature>
<dbReference type="AlphaFoldDB" id="A0A8J6LIN0"/>
<dbReference type="EMBL" id="JAAKDE010000012">
    <property type="protein sequence ID" value="MBA2133220.1"/>
    <property type="molecule type" value="Genomic_DNA"/>
</dbReference>
<dbReference type="InterPro" id="IPR028055">
    <property type="entry name" value="YidC/Oxa/ALB_C"/>
</dbReference>
<evidence type="ECO:0000256" key="8">
    <source>
        <dbReference type="ARBA" id="ARBA00023186"/>
    </source>
</evidence>
<feature type="transmembrane region" description="Helical" evidence="10">
    <location>
        <begin position="20"/>
        <end position="41"/>
    </location>
</feature>
<evidence type="ECO:0000256" key="3">
    <source>
        <dbReference type="ARBA" id="ARBA00022475"/>
    </source>
</evidence>
<dbReference type="NCBIfam" id="TIGR03592">
    <property type="entry name" value="yidC_oxa1_cterm"/>
    <property type="match status" value="1"/>
</dbReference>
<evidence type="ECO:0000256" key="9">
    <source>
        <dbReference type="RuleBase" id="RU003945"/>
    </source>
</evidence>
<dbReference type="GO" id="GO:0032977">
    <property type="term" value="F:membrane insertase activity"/>
    <property type="evidence" value="ECO:0007669"/>
    <property type="project" value="InterPro"/>
</dbReference>
<dbReference type="GO" id="GO:0015031">
    <property type="term" value="P:protein transport"/>
    <property type="evidence" value="ECO:0007669"/>
    <property type="project" value="UniProtKB-KW"/>
</dbReference>
<feature type="domain" description="Membrane insertase YidC/Oxa/ALB C-terminal" evidence="11">
    <location>
        <begin position="21"/>
        <end position="202"/>
    </location>
</feature>
<keyword evidence="7 10" id="KW-0472">Membrane</keyword>
<keyword evidence="5" id="KW-0653">Protein transport</keyword>
<name>A0A8J6LIN0_9FIRM</name>
<gene>
    <name evidence="12" type="ORF">G5B42_06645</name>
</gene>
<keyword evidence="3" id="KW-1003">Cell membrane</keyword>
<dbReference type="CDD" id="cd20070">
    <property type="entry name" value="5TM_YidC_Alb3"/>
    <property type="match status" value="1"/>
</dbReference>
<evidence type="ECO:0000256" key="2">
    <source>
        <dbReference type="ARBA" id="ARBA00022448"/>
    </source>
</evidence>
<proteinExistence type="inferred from homology"/>
<reference evidence="12" key="1">
    <citation type="submission" date="2020-06" db="EMBL/GenBank/DDBJ databases">
        <title>Novel chitinolytic bacterium.</title>
        <authorList>
            <person name="Ungkulpasvich U."/>
            <person name="Kosugi A."/>
            <person name="Uke A."/>
        </authorList>
    </citation>
    <scope>NUCLEOTIDE SEQUENCE</scope>
    <source>
        <strain evidence="12">UUS1-1</strain>
    </source>
</reference>
<keyword evidence="2" id="KW-0813">Transport</keyword>
<dbReference type="InterPro" id="IPR001708">
    <property type="entry name" value="YidC/ALB3/OXA1/COX18"/>
</dbReference>
<dbReference type="PANTHER" id="PTHR12428">
    <property type="entry name" value="OXA1"/>
    <property type="match status" value="1"/>
</dbReference>
<evidence type="ECO:0000256" key="7">
    <source>
        <dbReference type="ARBA" id="ARBA00023136"/>
    </source>
</evidence>
<dbReference type="PANTHER" id="PTHR12428:SF65">
    <property type="entry name" value="CYTOCHROME C OXIDASE ASSEMBLY PROTEIN COX18, MITOCHONDRIAL"/>
    <property type="match status" value="1"/>
</dbReference>
<dbReference type="GO" id="GO:0005886">
    <property type="term" value="C:plasma membrane"/>
    <property type="evidence" value="ECO:0007669"/>
    <property type="project" value="UniProtKB-SubCell"/>
</dbReference>
<evidence type="ECO:0000313" key="13">
    <source>
        <dbReference type="Proteomes" id="UP000657177"/>
    </source>
</evidence>
<comment type="similarity">
    <text evidence="9">Belongs to the OXA1/ALB3/YidC family.</text>
</comment>
<evidence type="ECO:0000313" key="12">
    <source>
        <dbReference type="EMBL" id="MBA2133220.1"/>
    </source>
</evidence>
<organism evidence="12 13">
    <name type="scientific">Capillibacterium thermochitinicola</name>
    <dbReference type="NCBI Taxonomy" id="2699427"/>
    <lineage>
        <taxon>Bacteria</taxon>
        <taxon>Bacillati</taxon>
        <taxon>Bacillota</taxon>
        <taxon>Capillibacterium</taxon>
    </lineage>
</organism>
<evidence type="ECO:0000259" key="11">
    <source>
        <dbReference type="Pfam" id="PF02096"/>
    </source>
</evidence>
<keyword evidence="8" id="KW-0143">Chaperone</keyword>
<keyword evidence="4 9" id="KW-0812">Transmembrane</keyword>
<comment type="caution">
    <text evidence="12">The sequence shown here is derived from an EMBL/GenBank/DDBJ whole genome shotgun (WGS) entry which is preliminary data.</text>
</comment>
<evidence type="ECO:0000256" key="6">
    <source>
        <dbReference type="ARBA" id="ARBA00022989"/>
    </source>
</evidence>
<comment type="subcellular location">
    <subcellularLocation>
        <location evidence="1">Cell membrane</location>
        <topology evidence="1">Multi-pass membrane protein</topology>
    </subcellularLocation>
    <subcellularLocation>
        <location evidence="9">Membrane</location>
        <topology evidence="9">Multi-pass membrane protein</topology>
    </subcellularLocation>
</comment>
<feature type="transmembrane region" description="Helical" evidence="10">
    <location>
        <begin position="84"/>
        <end position="107"/>
    </location>
</feature>
<sequence length="213" mass="24510">MISTIMANILTFFHDTLGVGWGMAIILLTLLVKVVLFPFTLSQIRSMEGLKKIQPEMKKIQEKYKHNPEEQQRKVMELYQKHKVNPFGGCLPLLLQLPILFALFNVLRVPENYNLDFTNAYFLTMDLTKSHSYWLLAAISGLTSYLQQKMTTVSTTDPSQSTLMYVMPVFMGYVTYTLKAGIGVYWVASTVIGIVQQWIITKFFIHEEQPEIK</sequence>
<accession>A0A8J6LIN0</accession>
<keyword evidence="13" id="KW-1185">Reference proteome</keyword>
<evidence type="ECO:0000256" key="10">
    <source>
        <dbReference type="SAM" id="Phobius"/>
    </source>
</evidence>
<keyword evidence="6 10" id="KW-1133">Transmembrane helix</keyword>
<dbReference type="Proteomes" id="UP000657177">
    <property type="component" value="Unassembled WGS sequence"/>
</dbReference>
<evidence type="ECO:0000256" key="1">
    <source>
        <dbReference type="ARBA" id="ARBA00004651"/>
    </source>
</evidence>
<dbReference type="PRINTS" id="PR00701">
    <property type="entry name" value="60KDINNERMP"/>
</dbReference>
<protein>
    <submittedName>
        <fullName evidence="12">Membrane protein insertase YidC</fullName>
    </submittedName>
</protein>